<dbReference type="RefSeq" id="WP_073083550.1">
    <property type="nucleotide sequence ID" value="NZ_FQWS01000001.1"/>
</dbReference>
<dbReference type="OrthoDB" id="1443931at2"/>
<name>A0A1M5MCL0_9FLAO</name>
<gene>
    <name evidence="2" type="ORF">SAMN05444148_0863</name>
</gene>
<keyword evidence="1" id="KW-0732">Signal</keyword>
<dbReference type="AlphaFoldDB" id="A0A1M5MCL0"/>
<evidence type="ECO:0000313" key="3">
    <source>
        <dbReference type="Proteomes" id="UP000184522"/>
    </source>
</evidence>
<dbReference type="Proteomes" id="UP000184522">
    <property type="component" value="Unassembled WGS sequence"/>
</dbReference>
<dbReference type="STRING" id="1089305.SAMN05444148_0863"/>
<feature type="signal peptide" evidence="1">
    <location>
        <begin position="1"/>
        <end position="22"/>
    </location>
</feature>
<feature type="chain" id="PRO_5012229076" description="Lipoprotein" evidence="1">
    <location>
        <begin position="23"/>
        <end position="177"/>
    </location>
</feature>
<dbReference type="PROSITE" id="PS51257">
    <property type="entry name" value="PROKAR_LIPOPROTEIN"/>
    <property type="match status" value="1"/>
</dbReference>
<accession>A0A1M5MCL0</accession>
<proteinExistence type="predicted"/>
<evidence type="ECO:0000313" key="2">
    <source>
        <dbReference type="EMBL" id="SHG75018.1"/>
    </source>
</evidence>
<dbReference type="EMBL" id="FQWS01000001">
    <property type="protein sequence ID" value="SHG75018.1"/>
    <property type="molecule type" value="Genomic_DNA"/>
</dbReference>
<protein>
    <recommendedName>
        <fullName evidence="4">Lipoprotein</fullName>
    </recommendedName>
</protein>
<reference evidence="3" key="1">
    <citation type="submission" date="2016-11" db="EMBL/GenBank/DDBJ databases">
        <authorList>
            <person name="Varghese N."/>
            <person name="Submissions S."/>
        </authorList>
    </citation>
    <scope>NUCLEOTIDE SEQUENCE [LARGE SCALE GENOMIC DNA]</scope>
    <source>
        <strain evidence="3">DSM 25330</strain>
    </source>
</reference>
<evidence type="ECO:0008006" key="4">
    <source>
        <dbReference type="Google" id="ProtNLM"/>
    </source>
</evidence>
<organism evidence="2 3">
    <name type="scientific">Winogradskyella jejuensis</name>
    <dbReference type="NCBI Taxonomy" id="1089305"/>
    <lineage>
        <taxon>Bacteria</taxon>
        <taxon>Pseudomonadati</taxon>
        <taxon>Bacteroidota</taxon>
        <taxon>Flavobacteriia</taxon>
        <taxon>Flavobacteriales</taxon>
        <taxon>Flavobacteriaceae</taxon>
        <taxon>Winogradskyella</taxon>
    </lineage>
</organism>
<sequence>MKTKYIIPILALTLLASCGDKAQNNSDIAEEASSKERKEISAKAIENFKYNDYILSGDAEKEVQDWSRFKELETQVSYLKKADITFFTSEKDTLKAFLDSLKVSIPQSINTKPVNARITALETKLLKLNNDLTLDNYSVENKLSSIKDLLIANSNLIFVINKKLEFDKNDVGRPEDE</sequence>
<keyword evidence="3" id="KW-1185">Reference proteome</keyword>
<evidence type="ECO:0000256" key="1">
    <source>
        <dbReference type="SAM" id="SignalP"/>
    </source>
</evidence>